<dbReference type="InterPro" id="IPR045175">
    <property type="entry name" value="M28_fam"/>
</dbReference>
<keyword evidence="4" id="KW-0121">Carboxypeptidase</keyword>
<dbReference type="PANTHER" id="PTHR12147">
    <property type="entry name" value="METALLOPEPTIDASE M28 FAMILY MEMBER"/>
    <property type="match status" value="1"/>
</dbReference>
<dbReference type="PROSITE" id="PS51318">
    <property type="entry name" value="TAT"/>
    <property type="match status" value="1"/>
</dbReference>
<dbReference type="GO" id="GO:0008235">
    <property type="term" value="F:metalloexopeptidase activity"/>
    <property type="evidence" value="ECO:0007669"/>
    <property type="project" value="InterPro"/>
</dbReference>
<protein>
    <submittedName>
        <fullName evidence="4">Zn-dependent M28 family amino/carboxypeptidase</fullName>
    </submittedName>
</protein>
<dbReference type="Gene3D" id="3.40.630.10">
    <property type="entry name" value="Zn peptidases"/>
    <property type="match status" value="1"/>
</dbReference>
<feature type="domain" description="Peptidase M28" evidence="3">
    <location>
        <begin position="241"/>
        <end position="453"/>
    </location>
</feature>
<evidence type="ECO:0000313" key="5">
    <source>
        <dbReference type="Proteomes" id="UP000317303"/>
    </source>
</evidence>
<feature type="domain" description="PA" evidence="2">
    <location>
        <begin position="132"/>
        <end position="218"/>
    </location>
</feature>
<evidence type="ECO:0000256" key="1">
    <source>
        <dbReference type="SAM" id="SignalP"/>
    </source>
</evidence>
<dbReference type="RefSeq" id="WP_030529984.1">
    <property type="nucleotide sequence ID" value="NZ_JOIJ01000001.1"/>
</dbReference>
<dbReference type="EMBL" id="VLJV01000001">
    <property type="protein sequence ID" value="TWH21928.1"/>
    <property type="molecule type" value="Genomic_DNA"/>
</dbReference>
<gene>
    <name evidence="4" type="ORF">JD82_03798</name>
</gene>
<dbReference type="Proteomes" id="UP000317303">
    <property type="component" value="Unassembled WGS sequence"/>
</dbReference>
<dbReference type="AlphaFoldDB" id="A0A660CEC0"/>
<feature type="signal peptide" evidence="1">
    <location>
        <begin position="1"/>
        <end position="28"/>
    </location>
</feature>
<dbReference type="InterPro" id="IPR046450">
    <property type="entry name" value="PA_dom_sf"/>
</dbReference>
<evidence type="ECO:0000313" key="4">
    <source>
        <dbReference type="EMBL" id="TWH21928.1"/>
    </source>
</evidence>
<dbReference type="InterPro" id="IPR007484">
    <property type="entry name" value="Peptidase_M28"/>
</dbReference>
<comment type="caution">
    <text evidence="4">The sequence shown here is derived from an EMBL/GenBank/DDBJ whole genome shotgun (WGS) entry which is preliminary data.</text>
</comment>
<organism evidence="4 5">
    <name type="scientific">Prauserella rugosa</name>
    <dbReference type="NCBI Taxonomy" id="43354"/>
    <lineage>
        <taxon>Bacteria</taxon>
        <taxon>Bacillati</taxon>
        <taxon>Actinomycetota</taxon>
        <taxon>Actinomycetes</taxon>
        <taxon>Pseudonocardiales</taxon>
        <taxon>Pseudonocardiaceae</taxon>
        <taxon>Prauserella</taxon>
    </lineage>
</organism>
<dbReference type="OrthoDB" id="345880at2"/>
<keyword evidence="1" id="KW-0732">Signal</keyword>
<dbReference type="Pfam" id="PF04389">
    <property type="entry name" value="Peptidase_M28"/>
    <property type="match status" value="1"/>
</dbReference>
<evidence type="ECO:0000259" key="2">
    <source>
        <dbReference type="Pfam" id="PF02225"/>
    </source>
</evidence>
<dbReference type="InterPro" id="IPR003137">
    <property type="entry name" value="PA_domain"/>
</dbReference>
<keyword evidence="4" id="KW-0645">Protease</keyword>
<dbReference type="Pfam" id="PF02225">
    <property type="entry name" value="PA"/>
    <property type="match status" value="1"/>
</dbReference>
<reference evidence="4 5" key="1">
    <citation type="submission" date="2019-07" db="EMBL/GenBank/DDBJ databases">
        <title>R&amp;d 2014.</title>
        <authorList>
            <person name="Klenk H.-P."/>
        </authorList>
    </citation>
    <scope>NUCLEOTIDE SEQUENCE [LARGE SCALE GENOMIC DNA]</scope>
    <source>
        <strain evidence="4 5">DSM 43194</strain>
    </source>
</reference>
<feature type="chain" id="PRO_5038503218" evidence="1">
    <location>
        <begin position="29"/>
        <end position="501"/>
    </location>
</feature>
<dbReference type="GO" id="GO:0004180">
    <property type="term" value="F:carboxypeptidase activity"/>
    <property type="evidence" value="ECO:0007669"/>
    <property type="project" value="UniProtKB-KW"/>
</dbReference>
<dbReference type="SUPFAM" id="SSF53187">
    <property type="entry name" value="Zn-dependent exopeptidases"/>
    <property type="match status" value="1"/>
</dbReference>
<dbReference type="SUPFAM" id="SSF52025">
    <property type="entry name" value="PA domain"/>
    <property type="match status" value="1"/>
</dbReference>
<accession>A0A660CEC0</accession>
<dbReference type="GO" id="GO:0006508">
    <property type="term" value="P:proteolysis"/>
    <property type="evidence" value="ECO:0007669"/>
    <property type="project" value="InterPro"/>
</dbReference>
<sequence>MSFHRRNFRAAAAIAACAGLVLSGSATAAAAQTVPSGELGDSIERSALQRHLIAMQRIADAHDGNRVAGSVGHETSAEYVAQRLEEKGFEITRQEFPFTYTETLAEKLTVGGEDVPVTVMSYSKSTEEGGLTAPLAAVESDDTPGCEAEDYGDVTGKIALVERGECDFAQKQAAAADAGAVAALIYNNEPGELNGTLGDAESARIPTGGVAQEDAQKLIDADGEDITVELRELQEERTTYNLIAETTTGRDDNVVMAGAHIDSVVDGPGINDNATGAVGLLETALQMGGSPDINNKVRFAWWGAEEFGLVGSTHYVNSLSADEQLDIALYLNFDMIGSPNAGYFTHDGTYPDSGLPYGSNAITEAFTESMAGRDIEVEAEPVNGRSDYAEFAAYGIPIGGVYTGAEGKKTEEQAEKWGGEAGVAYDSCYHTPCDNLGNVDYDALAVNGQGLADVIDGYAMSTEDVNGIAPQEAKDRAAVAEQRSAQQRAAVATADSEALAR</sequence>
<dbReference type="PANTHER" id="PTHR12147:SF26">
    <property type="entry name" value="PEPTIDASE M28 DOMAIN-CONTAINING PROTEIN"/>
    <property type="match status" value="1"/>
</dbReference>
<evidence type="ECO:0000259" key="3">
    <source>
        <dbReference type="Pfam" id="PF04389"/>
    </source>
</evidence>
<name>A0A660CEC0_9PSEU</name>
<keyword evidence="4" id="KW-0378">Hydrolase</keyword>
<dbReference type="Gene3D" id="3.50.30.30">
    <property type="match status" value="1"/>
</dbReference>
<dbReference type="InterPro" id="IPR006311">
    <property type="entry name" value="TAT_signal"/>
</dbReference>
<proteinExistence type="predicted"/>
<keyword evidence="5" id="KW-1185">Reference proteome</keyword>